<proteinExistence type="predicted"/>
<dbReference type="Proteomes" id="UP000198888">
    <property type="component" value="Unassembled WGS sequence"/>
</dbReference>
<dbReference type="GeneID" id="43932726"/>
<protein>
    <submittedName>
        <fullName evidence="1">Uncharacterized protein</fullName>
    </submittedName>
</protein>
<dbReference type="OrthoDB" id="246116at2157"/>
<reference evidence="1 2" key="1">
    <citation type="submission" date="2016-10" db="EMBL/GenBank/DDBJ databases">
        <authorList>
            <person name="de Groot N.N."/>
        </authorList>
    </citation>
    <scope>NUCLEOTIDE SEQUENCE [LARGE SCALE GENOMIC DNA]</scope>
    <source>
        <strain evidence="1 2">DSM 22187</strain>
    </source>
</reference>
<accession>A0A2H4PZ34</accession>
<name>A0A1H6UFT2_9EURY</name>
<evidence type="ECO:0000313" key="2">
    <source>
        <dbReference type="Proteomes" id="UP000198888"/>
    </source>
</evidence>
<dbReference type="EMBL" id="FNYR01000011">
    <property type="protein sequence ID" value="SEI91189.1"/>
    <property type="molecule type" value="Genomic_DNA"/>
</dbReference>
<accession>A0A1H6UFT2</accession>
<dbReference type="RefSeq" id="WP_162551659.1">
    <property type="nucleotide sequence ID" value="NZ_CP024845.1"/>
</dbReference>
<sequence length="57" mass="6630">MSETDFVTRIEVAAVQTQMGEYNDVAVEIYPSWVKIEDDPGTHWIPREKVTEVFDQE</sequence>
<gene>
    <name evidence="1" type="ORF">SAMN05444271_11182</name>
</gene>
<dbReference type="AlphaFoldDB" id="A0A1H6UFT2"/>
<dbReference type="STRING" id="1073996.SAMN05444271_11182"/>
<evidence type="ECO:0000313" key="1">
    <source>
        <dbReference type="EMBL" id="SEI91189.1"/>
    </source>
</evidence>
<organism evidence="1 2">
    <name type="scientific">Halohasta litchfieldiae</name>
    <dbReference type="NCBI Taxonomy" id="1073996"/>
    <lineage>
        <taxon>Archaea</taxon>
        <taxon>Methanobacteriati</taxon>
        <taxon>Methanobacteriota</taxon>
        <taxon>Stenosarchaea group</taxon>
        <taxon>Halobacteria</taxon>
        <taxon>Halobacteriales</taxon>
        <taxon>Haloferacaceae</taxon>
        <taxon>Halohasta</taxon>
    </lineage>
</organism>
<keyword evidence="2" id="KW-1185">Reference proteome</keyword>
<dbReference type="KEGG" id="hae:halTADL_0564"/>